<reference evidence="2 3" key="1">
    <citation type="submission" date="2015-08" db="EMBL/GenBank/DDBJ databases">
        <title>Emmonsia species relationships and genome sequence.</title>
        <authorList>
            <person name="Cuomo C.A."/>
            <person name="Schwartz I.S."/>
            <person name="Kenyon C."/>
            <person name="De Hoog G.S."/>
            <person name="Govender N.P."/>
            <person name="Botha A."/>
            <person name="Moreno L."/>
            <person name="De Vries M."/>
            <person name="Munoz J.F."/>
            <person name="Stielow J.B."/>
        </authorList>
    </citation>
    <scope>NUCLEOTIDE SEQUENCE [LARGE SCALE GENOMIC DNA]</scope>
    <source>
        <strain evidence="2 3">EI222</strain>
    </source>
</reference>
<dbReference type="OrthoDB" id="4508254at2759"/>
<dbReference type="AlphaFoldDB" id="A0A1J9R557"/>
<evidence type="ECO:0000256" key="1">
    <source>
        <dbReference type="SAM" id="MobiDB-lite"/>
    </source>
</evidence>
<dbReference type="Proteomes" id="UP000242791">
    <property type="component" value="Unassembled WGS sequence"/>
</dbReference>
<organism evidence="2 3">
    <name type="scientific">Blastomyces percursus</name>
    <dbReference type="NCBI Taxonomy" id="1658174"/>
    <lineage>
        <taxon>Eukaryota</taxon>
        <taxon>Fungi</taxon>
        <taxon>Dikarya</taxon>
        <taxon>Ascomycota</taxon>
        <taxon>Pezizomycotina</taxon>
        <taxon>Eurotiomycetes</taxon>
        <taxon>Eurotiomycetidae</taxon>
        <taxon>Onygenales</taxon>
        <taxon>Ajellomycetaceae</taxon>
        <taxon>Blastomyces</taxon>
    </lineage>
</organism>
<comment type="caution">
    <text evidence="2">The sequence shown here is derived from an EMBL/GenBank/DDBJ whole genome shotgun (WGS) entry which is preliminary data.</text>
</comment>
<feature type="compositionally biased region" description="Low complexity" evidence="1">
    <location>
        <begin position="45"/>
        <end position="69"/>
    </location>
</feature>
<protein>
    <submittedName>
        <fullName evidence="2">Uncharacterized protein</fullName>
    </submittedName>
</protein>
<dbReference type="EMBL" id="LGTZ01000869">
    <property type="protein sequence ID" value="OJD23140.1"/>
    <property type="molecule type" value="Genomic_DNA"/>
</dbReference>
<dbReference type="VEuPathDB" id="FungiDB:ACJ73_05509"/>
<accession>A0A1J9R557</accession>
<proteinExistence type="predicted"/>
<evidence type="ECO:0000313" key="3">
    <source>
        <dbReference type="Proteomes" id="UP000242791"/>
    </source>
</evidence>
<feature type="compositionally biased region" description="Basic and acidic residues" evidence="1">
    <location>
        <begin position="88"/>
        <end position="104"/>
    </location>
</feature>
<sequence length="156" mass="17041">MFVKTRLDEFFATGQDPIKNIDIDDLMKQLPNRTSKRDTDRPRAPRANAATTDSNSSNNNTNASSNSSTKCNFCDIPGHIRAAKAVVPKKDKDDKKDSSDDKASSDALNAQPSAANSAIALSASSNIMSKPWYLDTCASFNMTGEKHSLIERSRKI</sequence>
<feature type="region of interest" description="Disordered" evidence="1">
    <location>
        <begin position="24"/>
        <end position="69"/>
    </location>
</feature>
<evidence type="ECO:0000313" key="2">
    <source>
        <dbReference type="EMBL" id="OJD23140.1"/>
    </source>
</evidence>
<feature type="region of interest" description="Disordered" evidence="1">
    <location>
        <begin position="84"/>
        <end position="112"/>
    </location>
</feature>
<gene>
    <name evidence="2" type="ORF">ACJ73_05509</name>
</gene>
<name>A0A1J9R557_9EURO</name>
<keyword evidence="3" id="KW-1185">Reference proteome</keyword>